<evidence type="ECO:0000256" key="2">
    <source>
        <dbReference type="SAM" id="MobiDB-lite"/>
    </source>
</evidence>
<evidence type="ECO:0000313" key="3">
    <source>
        <dbReference type="EMBL" id="KAK6938105.1"/>
    </source>
</evidence>
<dbReference type="InterPro" id="IPR011009">
    <property type="entry name" value="Kinase-like_dom_sf"/>
</dbReference>
<dbReference type="SUPFAM" id="SSF56112">
    <property type="entry name" value="Protein kinase-like (PK-like)"/>
    <property type="match status" value="1"/>
</dbReference>
<dbReference type="AlphaFoldDB" id="A0AAN8VQ14"/>
<proteinExistence type="predicted"/>
<keyword evidence="1" id="KW-0067">ATP-binding</keyword>
<evidence type="ECO:0000256" key="1">
    <source>
        <dbReference type="PROSITE-ProRule" id="PRU10141"/>
    </source>
</evidence>
<keyword evidence="4" id="KW-1185">Reference proteome</keyword>
<name>A0AAN8VQ14_9MAGN</name>
<evidence type="ECO:0000313" key="4">
    <source>
        <dbReference type="Proteomes" id="UP001370490"/>
    </source>
</evidence>
<accession>A0AAN8VQ14</accession>
<protein>
    <submittedName>
        <fullName evidence="3">Uncharacterized protein</fullName>
    </submittedName>
</protein>
<dbReference type="GO" id="GO:0005524">
    <property type="term" value="F:ATP binding"/>
    <property type="evidence" value="ECO:0007669"/>
    <property type="project" value="UniProtKB-UniRule"/>
</dbReference>
<dbReference type="PROSITE" id="PS00107">
    <property type="entry name" value="PROTEIN_KINASE_ATP"/>
    <property type="match status" value="1"/>
</dbReference>
<dbReference type="InterPro" id="IPR017441">
    <property type="entry name" value="Protein_kinase_ATP_BS"/>
</dbReference>
<reference evidence="3 4" key="1">
    <citation type="submission" date="2023-12" db="EMBL/GenBank/DDBJ databases">
        <title>A high-quality genome assembly for Dillenia turbinata (Dilleniales).</title>
        <authorList>
            <person name="Chanderbali A."/>
        </authorList>
    </citation>
    <scope>NUCLEOTIDE SEQUENCE [LARGE SCALE GENOMIC DNA]</scope>
    <source>
        <strain evidence="3">LSX21</strain>
        <tissue evidence="3">Leaf</tissue>
    </source>
</reference>
<comment type="caution">
    <text evidence="3">The sequence shown here is derived from an EMBL/GenBank/DDBJ whole genome shotgun (WGS) entry which is preliminary data.</text>
</comment>
<dbReference type="EMBL" id="JBAMMX010000006">
    <property type="protein sequence ID" value="KAK6938105.1"/>
    <property type="molecule type" value="Genomic_DNA"/>
</dbReference>
<keyword evidence="1" id="KW-0547">Nucleotide-binding</keyword>
<dbReference type="Gene3D" id="3.30.200.20">
    <property type="entry name" value="Phosphorylase Kinase, domain 1"/>
    <property type="match status" value="1"/>
</dbReference>
<feature type="binding site" evidence="1">
    <location>
        <position position="136"/>
    </location>
    <ligand>
        <name>ATP</name>
        <dbReference type="ChEBI" id="CHEBI:30616"/>
    </ligand>
</feature>
<sequence length="138" mass="15133">MRKKRKGSETQFQTSPEEVEISGTRCSQSSLSLSAIRSHYSLEDYSRLNKKRCKQDIDRESLIDGVATASLCGGSSLASPARGLKRKIGCIDTKTQLGRKNKIEDDYVFGDSIGKGKFGSVRLCKCRATGAEFACKTL</sequence>
<feature type="region of interest" description="Disordered" evidence="2">
    <location>
        <begin position="1"/>
        <end position="23"/>
    </location>
</feature>
<organism evidence="3 4">
    <name type="scientific">Dillenia turbinata</name>
    <dbReference type="NCBI Taxonomy" id="194707"/>
    <lineage>
        <taxon>Eukaryota</taxon>
        <taxon>Viridiplantae</taxon>
        <taxon>Streptophyta</taxon>
        <taxon>Embryophyta</taxon>
        <taxon>Tracheophyta</taxon>
        <taxon>Spermatophyta</taxon>
        <taxon>Magnoliopsida</taxon>
        <taxon>eudicotyledons</taxon>
        <taxon>Gunneridae</taxon>
        <taxon>Pentapetalae</taxon>
        <taxon>Dilleniales</taxon>
        <taxon>Dilleniaceae</taxon>
        <taxon>Dillenia</taxon>
    </lineage>
</organism>
<dbReference type="Proteomes" id="UP001370490">
    <property type="component" value="Unassembled WGS sequence"/>
</dbReference>
<gene>
    <name evidence="3" type="ORF">RJ641_031613</name>
</gene>